<sequence length="200" mass="21838">MASVQKVLDTLHIGGKAQAAPPKEPSSTELEQLKEKYTKAKQDQVFAFYDSLEVAEKASLYEQLSSFDPAYINKITDKALNPPKTQDAEETGLEPLPESATASILDSKAEDIEKWYESGLDLIAENKVAVVLMAGGQGTRLGSSAPKGCFNIGLPSEKSLFQIQAERIRRVQRLAHKKAGYAADKKVIVPCTLRNMITLA</sequence>
<dbReference type="Gene3D" id="3.90.550.10">
    <property type="entry name" value="Spore Coat Polysaccharide Biosynthesis Protein SpsA, Chain A"/>
    <property type="match status" value="1"/>
</dbReference>
<dbReference type="PANTHER" id="PTHR11952">
    <property type="entry name" value="UDP- GLUCOSE PYROPHOSPHORYLASE"/>
    <property type="match status" value="1"/>
</dbReference>
<dbReference type="GO" id="GO:0003977">
    <property type="term" value="F:UDP-N-acetylglucosamine diphosphorylase activity"/>
    <property type="evidence" value="ECO:0007669"/>
    <property type="project" value="UniProtKB-EC"/>
</dbReference>
<evidence type="ECO:0000256" key="5">
    <source>
        <dbReference type="ARBA" id="ARBA00022695"/>
    </source>
</evidence>
<dbReference type="VEuPathDB" id="FungiDB:MFRU_002g00840"/>
<comment type="caution">
    <text evidence="7">The sequence shown here is derived from an EMBL/GenBank/DDBJ whole genome shotgun (WGS) entry which is preliminary data.</text>
</comment>
<dbReference type="InterPro" id="IPR002618">
    <property type="entry name" value="UDPGP_fam"/>
</dbReference>
<keyword evidence="4" id="KW-0808">Transferase</keyword>
<dbReference type="PANTHER" id="PTHR11952:SF2">
    <property type="entry name" value="LD24639P"/>
    <property type="match status" value="1"/>
</dbReference>
<dbReference type="InterPro" id="IPR029044">
    <property type="entry name" value="Nucleotide-diphossugar_trans"/>
</dbReference>
<dbReference type="AlphaFoldDB" id="A0A5M9K5Z5"/>
<organism evidence="7 8">
    <name type="scientific">Monilinia fructicola</name>
    <name type="common">Brown rot fungus</name>
    <name type="synonym">Ciboria fructicola</name>
    <dbReference type="NCBI Taxonomy" id="38448"/>
    <lineage>
        <taxon>Eukaryota</taxon>
        <taxon>Fungi</taxon>
        <taxon>Dikarya</taxon>
        <taxon>Ascomycota</taxon>
        <taxon>Pezizomycotina</taxon>
        <taxon>Leotiomycetes</taxon>
        <taxon>Helotiales</taxon>
        <taxon>Sclerotiniaceae</taxon>
        <taxon>Monilinia</taxon>
    </lineage>
</organism>
<evidence type="ECO:0000256" key="1">
    <source>
        <dbReference type="ARBA" id="ARBA00005208"/>
    </source>
</evidence>
<protein>
    <recommendedName>
        <fullName evidence="3">UDP-N-acetylglucosamine diphosphorylase</fullName>
        <ecNumber evidence="3">2.7.7.23</ecNumber>
    </recommendedName>
</protein>
<evidence type="ECO:0000256" key="4">
    <source>
        <dbReference type="ARBA" id="ARBA00022679"/>
    </source>
</evidence>
<reference evidence="7 8" key="1">
    <citation type="submission" date="2019-06" db="EMBL/GenBank/DDBJ databases">
        <title>Genome Sequence of the Brown Rot Fungal Pathogen Monilinia fructicola.</title>
        <authorList>
            <person name="De Miccolis Angelini R.M."/>
            <person name="Landi L."/>
            <person name="Abate D."/>
            <person name="Pollastro S."/>
            <person name="Romanazzi G."/>
            <person name="Faretra F."/>
        </authorList>
    </citation>
    <scope>NUCLEOTIDE SEQUENCE [LARGE SCALE GENOMIC DNA]</scope>
    <source>
        <strain evidence="7 8">Mfrc123</strain>
    </source>
</reference>
<keyword evidence="8" id="KW-1185">Reference proteome</keyword>
<dbReference type="Pfam" id="PF01704">
    <property type="entry name" value="UDPGP"/>
    <property type="match status" value="1"/>
</dbReference>
<accession>A0A5M9K5Z5</accession>
<dbReference type="InterPro" id="IPR039741">
    <property type="entry name" value="UDP-sugar_pyrophosphorylase"/>
</dbReference>
<dbReference type="EC" id="2.7.7.23" evidence="3"/>
<evidence type="ECO:0000313" key="7">
    <source>
        <dbReference type="EMBL" id="KAA8575442.1"/>
    </source>
</evidence>
<comment type="similarity">
    <text evidence="2">Belongs to the UDPGP type 1 family.</text>
</comment>
<evidence type="ECO:0000256" key="2">
    <source>
        <dbReference type="ARBA" id="ARBA00010401"/>
    </source>
</evidence>
<gene>
    <name evidence="7" type="ORF">EYC84_004601</name>
</gene>
<evidence type="ECO:0000256" key="6">
    <source>
        <dbReference type="ARBA" id="ARBA00048493"/>
    </source>
</evidence>
<evidence type="ECO:0000256" key="3">
    <source>
        <dbReference type="ARBA" id="ARBA00012457"/>
    </source>
</evidence>
<dbReference type="EMBL" id="VICG01000002">
    <property type="protein sequence ID" value="KAA8575442.1"/>
    <property type="molecule type" value="Genomic_DNA"/>
</dbReference>
<evidence type="ECO:0000313" key="8">
    <source>
        <dbReference type="Proteomes" id="UP000322873"/>
    </source>
</evidence>
<comment type="pathway">
    <text evidence="1">Nucleotide-sugar biosynthesis; UDP-N-acetyl-alpha-D-glucosamine biosynthesis; UDP-N-acetyl-alpha-D-glucosamine from N-acetyl-alpha-D-glucosamine 1-phosphate: step 1/1.</text>
</comment>
<name>A0A5M9K5Z5_MONFR</name>
<proteinExistence type="inferred from homology"/>
<keyword evidence="5" id="KW-0548">Nucleotidyltransferase</keyword>
<dbReference type="SUPFAM" id="SSF53448">
    <property type="entry name" value="Nucleotide-diphospho-sugar transferases"/>
    <property type="match status" value="1"/>
</dbReference>
<dbReference type="GO" id="GO:0006048">
    <property type="term" value="P:UDP-N-acetylglucosamine biosynthetic process"/>
    <property type="evidence" value="ECO:0007669"/>
    <property type="project" value="TreeGrafter"/>
</dbReference>
<comment type="catalytic activity">
    <reaction evidence="6">
        <text>N-acetyl-alpha-D-glucosamine 1-phosphate + UTP + H(+) = UDP-N-acetyl-alpha-D-glucosamine + diphosphate</text>
        <dbReference type="Rhea" id="RHEA:13509"/>
        <dbReference type="ChEBI" id="CHEBI:15378"/>
        <dbReference type="ChEBI" id="CHEBI:33019"/>
        <dbReference type="ChEBI" id="CHEBI:46398"/>
        <dbReference type="ChEBI" id="CHEBI:57705"/>
        <dbReference type="ChEBI" id="CHEBI:57776"/>
        <dbReference type="EC" id="2.7.7.23"/>
    </reaction>
</comment>
<dbReference type="Proteomes" id="UP000322873">
    <property type="component" value="Unassembled WGS sequence"/>
</dbReference>